<keyword evidence="5" id="KW-1185">Reference proteome</keyword>
<evidence type="ECO:0000313" key="5">
    <source>
        <dbReference type="Proteomes" id="UP000070186"/>
    </source>
</evidence>
<evidence type="ECO:0000256" key="2">
    <source>
        <dbReference type="ARBA" id="ARBA00022723"/>
    </source>
</evidence>
<keyword evidence="2" id="KW-0479">Metal-binding</keyword>
<dbReference type="GO" id="GO:0046872">
    <property type="term" value="F:metal ion binding"/>
    <property type="evidence" value="ECO:0007669"/>
    <property type="project" value="UniProtKB-KW"/>
</dbReference>
<comment type="caution">
    <text evidence="4">The sequence shown here is derived from an EMBL/GenBank/DDBJ whole genome shotgun (WGS) entry which is preliminary data.</text>
</comment>
<dbReference type="Proteomes" id="UP000070186">
    <property type="component" value="Unassembled WGS sequence"/>
</dbReference>
<dbReference type="EMBL" id="LODL01000019">
    <property type="protein sequence ID" value="KXB31020.1"/>
    <property type="molecule type" value="Genomic_DNA"/>
</dbReference>
<evidence type="ECO:0000313" key="4">
    <source>
        <dbReference type="EMBL" id="KXB31020.1"/>
    </source>
</evidence>
<dbReference type="Gene3D" id="1.20.120.50">
    <property type="entry name" value="Hemerythrin-like"/>
    <property type="match status" value="1"/>
</dbReference>
<sequence length="130" mass="14721">MLQLIERIEAQCNQRDRLDNCNDCHSSQRGVCHGNIEQMIRAFVEITLKHNLVESIYMDGMVPTAHRIAHNQAHMDIAQQLKEIRVVFSGDGNGIQAIEGIDRVRETLFAHFKEYDQQLEGYLAAAVASA</sequence>
<evidence type="ECO:0008006" key="6">
    <source>
        <dbReference type="Google" id="ProtNLM"/>
    </source>
</evidence>
<dbReference type="SUPFAM" id="SSF47188">
    <property type="entry name" value="Hemerythrin-like"/>
    <property type="match status" value="1"/>
</dbReference>
<keyword evidence="3" id="KW-0408">Iron</keyword>
<gene>
    <name evidence="4" type="ORF">AT959_09975</name>
</gene>
<organism evidence="4 5">
    <name type="scientific">Dechloromonas denitrificans</name>
    <dbReference type="NCBI Taxonomy" id="281362"/>
    <lineage>
        <taxon>Bacteria</taxon>
        <taxon>Pseudomonadati</taxon>
        <taxon>Pseudomonadota</taxon>
        <taxon>Betaproteobacteria</taxon>
        <taxon>Rhodocyclales</taxon>
        <taxon>Azonexaceae</taxon>
        <taxon>Dechloromonas</taxon>
    </lineage>
</organism>
<dbReference type="InterPro" id="IPR035938">
    <property type="entry name" value="Hemerythrin-like_sf"/>
</dbReference>
<evidence type="ECO:0000256" key="1">
    <source>
        <dbReference type="ARBA" id="ARBA00010587"/>
    </source>
</evidence>
<evidence type="ECO:0000256" key="3">
    <source>
        <dbReference type="ARBA" id="ARBA00023004"/>
    </source>
</evidence>
<protein>
    <recommendedName>
        <fullName evidence="6">Hemerythrin-like domain-containing protein</fullName>
    </recommendedName>
</protein>
<accession>A0A133XJA1</accession>
<name>A0A133XJA1_9RHOO</name>
<reference evidence="4 5" key="1">
    <citation type="submission" date="2015-12" db="EMBL/GenBank/DDBJ databases">
        <title>Nitrous oxide reduction kinetics distinguish bacteria harboring typical versus atypical NosZ.</title>
        <authorList>
            <person name="Yoon S."/>
            <person name="Nissen S."/>
            <person name="Park D."/>
            <person name="Sanford R.A."/>
            <person name="Loeffler F.E."/>
        </authorList>
    </citation>
    <scope>NUCLEOTIDE SEQUENCE [LARGE SCALE GENOMIC DNA]</scope>
    <source>
        <strain evidence="4 5">ATCC BAA-841</strain>
    </source>
</reference>
<dbReference type="AlphaFoldDB" id="A0A133XJA1"/>
<proteinExistence type="inferred from homology"/>
<comment type="similarity">
    <text evidence="1">Belongs to the hemerythrin family.</text>
</comment>